<dbReference type="EMBL" id="OZ034828">
    <property type="protein sequence ID" value="CAL1683823.1"/>
    <property type="molecule type" value="Genomic_DNA"/>
</dbReference>
<dbReference type="Proteomes" id="UP001497644">
    <property type="component" value="Chromosome 5"/>
</dbReference>
<sequence length="93" mass="11018">MIHRRSYQCLFKQMIDPFNKFSDFKKLIRVAAMCIRFARICTKKNEVKALGPLSPEVEYARKCIIRKEQRTAFCEELKALRRGIEPFIHIKVA</sequence>
<reference evidence="1" key="1">
    <citation type="submission" date="2024-04" db="EMBL/GenBank/DDBJ databases">
        <authorList>
            <consortium name="Molecular Ecology Group"/>
        </authorList>
    </citation>
    <scope>NUCLEOTIDE SEQUENCE</scope>
</reference>
<organism evidence="1 2">
    <name type="scientific">Lasius platythorax</name>
    <dbReference type="NCBI Taxonomy" id="488582"/>
    <lineage>
        <taxon>Eukaryota</taxon>
        <taxon>Metazoa</taxon>
        <taxon>Ecdysozoa</taxon>
        <taxon>Arthropoda</taxon>
        <taxon>Hexapoda</taxon>
        <taxon>Insecta</taxon>
        <taxon>Pterygota</taxon>
        <taxon>Neoptera</taxon>
        <taxon>Endopterygota</taxon>
        <taxon>Hymenoptera</taxon>
        <taxon>Apocrita</taxon>
        <taxon>Aculeata</taxon>
        <taxon>Formicoidea</taxon>
        <taxon>Formicidae</taxon>
        <taxon>Formicinae</taxon>
        <taxon>Lasius</taxon>
        <taxon>Lasius</taxon>
    </lineage>
</organism>
<protein>
    <submittedName>
        <fullName evidence="1">Uncharacterized protein</fullName>
    </submittedName>
</protein>
<evidence type="ECO:0000313" key="1">
    <source>
        <dbReference type="EMBL" id="CAL1683823.1"/>
    </source>
</evidence>
<proteinExistence type="predicted"/>
<keyword evidence="2" id="KW-1185">Reference proteome</keyword>
<evidence type="ECO:0000313" key="2">
    <source>
        <dbReference type="Proteomes" id="UP001497644"/>
    </source>
</evidence>
<dbReference type="AlphaFoldDB" id="A0AAV2NVI9"/>
<name>A0AAV2NVI9_9HYME</name>
<gene>
    <name evidence="1" type="ORF">LPLAT_LOCUS9581</name>
</gene>
<accession>A0AAV2NVI9</accession>